<evidence type="ECO:0000256" key="7">
    <source>
        <dbReference type="ARBA" id="ARBA00023136"/>
    </source>
</evidence>
<dbReference type="InterPro" id="IPR050388">
    <property type="entry name" value="ABC_Ni/Peptide_Import"/>
</dbReference>
<organism evidence="9 10">
    <name type="scientific">Paenibacillus aestuarii</name>
    <dbReference type="NCBI Taxonomy" id="516965"/>
    <lineage>
        <taxon>Bacteria</taxon>
        <taxon>Bacillati</taxon>
        <taxon>Bacillota</taxon>
        <taxon>Bacilli</taxon>
        <taxon>Bacillales</taxon>
        <taxon>Paenibacillaceae</taxon>
        <taxon>Paenibacillus</taxon>
    </lineage>
</organism>
<name>A0ABW0K9E4_9BACL</name>
<dbReference type="PANTHER" id="PTHR43297">
    <property type="entry name" value="OLIGOPEPTIDE TRANSPORT ATP-BINDING PROTEIN APPD"/>
    <property type="match status" value="1"/>
</dbReference>
<evidence type="ECO:0000256" key="1">
    <source>
        <dbReference type="ARBA" id="ARBA00004202"/>
    </source>
</evidence>
<dbReference type="Pfam" id="PF08352">
    <property type="entry name" value="oligo_HPY"/>
    <property type="match status" value="1"/>
</dbReference>
<comment type="caution">
    <text evidence="9">The sequence shown here is derived from an EMBL/GenBank/DDBJ whole genome shotgun (WGS) entry which is preliminary data.</text>
</comment>
<evidence type="ECO:0000256" key="2">
    <source>
        <dbReference type="ARBA" id="ARBA00005417"/>
    </source>
</evidence>
<evidence type="ECO:0000256" key="6">
    <source>
        <dbReference type="ARBA" id="ARBA00022840"/>
    </source>
</evidence>
<comment type="subcellular location">
    <subcellularLocation>
        <location evidence="1">Cell membrane</location>
        <topology evidence="1">Peripheral membrane protein</topology>
    </subcellularLocation>
</comment>
<dbReference type="RefSeq" id="WP_270884908.1">
    <property type="nucleotide sequence ID" value="NZ_JAQFVF010000080.1"/>
</dbReference>
<sequence length="326" mass="36550">MTQALLEVKDLNIKFQTNRGLVTAVSNLDFRIQQGETVALVGESGCGKSVTSLSIMGLNKPNVCQVEGKIRFKNKDLNQLSDKEMRSIRGQEISMIFQETMSSLNPVLTIGQQIMEVFKIHTYLNARERWSQTVILLTQVGIPHADSVMRQYPHQLSGGMKQRAMIAMAMACSPDLLIADEPTTALDVTIQAQILDLMNEMKRRSHTSILLITHDLGVVAEMADRVMVMYYGDLVEETDTLTLFTNPKHPYTIGLLNSVPKIDSINRCLSSIEGHVPVLGEVTTGCPFRFRCKDAHERCKVEKPPLIQTGKQAVRCWLYEKEELAI</sequence>
<proteinExistence type="inferred from homology"/>
<dbReference type="InterPro" id="IPR027417">
    <property type="entry name" value="P-loop_NTPase"/>
</dbReference>
<accession>A0ABW0K9E4</accession>
<dbReference type="Proteomes" id="UP001596044">
    <property type="component" value="Unassembled WGS sequence"/>
</dbReference>
<gene>
    <name evidence="9" type="ORF">ACFPOG_16840</name>
</gene>
<evidence type="ECO:0000256" key="3">
    <source>
        <dbReference type="ARBA" id="ARBA00022448"/>
    </source>
</evidence>
<dbReference type="SUPFAM" id="SSF52540">
    <property type="entry name" value="P-loop containing nucleoside triphosphate hydrolases"/>
    <property type="match status" value="1"/>
</dbReference>
<evidence type="ECO:0000313" key="10">
    <source>
        <dbReference type="Proteomes" id="UP001596044"/>
    </source>
</evidence>
<dbReference type="PROSITE" id="PS00211">
    <property type="entry name" value="ABC_TRANSPORTER_1"/>
    <property type="match status" value="1"/>
</dbReference>
<dbReference type="PANTHER" id="PTHR43297:SF2">
    <property type="entry name" value="DIPEPTIDE TRANSPORT ATP-BINDING PROTEIN DPPD"/>
    <property type="match status" value="1"/>
</dbReference>
<dbReference type="CDD" id="cd03257">
    <property type="entry name" value="ABC_NikE_OppD_transporters"/>
    <property type="match status" value="1"/>
</dbReference>
<keyword evidence="5" id="KW-0547">Nucleotide-binding</keyword>
<comment type="similarity">
    <text evidence="2">Belongs to the ABC transporter superfamily.</text>
</comment>
<feature type="domain" description="ABC transporter" evidence="8">
    <location>
        <begin position="8"/>
        <end position="256"/>
    </location>
</feature>
<dbReference type="InterPro" id="IPR003439">
    <property type="entry name" value="ABC_transporter-like_ATP-bd"/>
</dbReference>
<protein>
    <submittedName>
        <fullName evidence="9">ABC transporter ATP-binding protein</fullName>
    </submittedName>
</protein>
<dbReference type="EMBL" id="JBHSMJ010000022">
    <property type="protein sequence ID" value="MFC5449919.1"/>
    <property type="molecule type" value="Genomic_DNA"/>
</dbReference>
<keyword evidence="7" id="KW-0472">Membrane</keyword>
<dbReference type="PROSITE" id="PS50893">
    <property type="entry name" value="ABC_TRANSPORTER_2"/>
    <property type="match status" value="1"/>
</dbReference>
<evidence type="ECO:0000256" key="4">
    <source>
        <dbReference type="ARBA" id="ARBA00022475"/>
    </source>
</evidence>
<dbReference type="Gene3D" id="3.40.50.300">
    <property type="entry name" value="P-loop containing nucleotide triphosphate hydrolases"/>
    <property type="match status" value="1"/>
</dbReference>
<dbReference type="NCBIfam" id="TIGR01727">
    <property type="entry name" value="oligo_HPY"/>
    <property type="match status" value="1"/>
</dbReference>
<dbReference type="InterPro" id="IPR003593">
    <property type="entry name" value="AAA+_ATPase"/>
</dbReference>
<dbReference type="InterPro" id="IPR013563">
    <property type="entry name" value="Oligopep_ABC_C"/>
</dbReference>
<reference evidence="10" key="1">
    <citation type="journal article" date="2019" name="Int. J. Syst. Evol. Microbiol.">
        <title>The Global Catalogue of Microorganisms (GCM) 10K type strain sequencing project: providing services to taxonomists for standard genome sequencing and annotation.</title>
        <authorList>
            <consortium name="The Broad Institute Genomics Platform"/>
            <consortium name="The Broad Institute Genome Sequencing Center for Infectious Disease"/>
            <person name="Wu L."/>
            <person name="Ma J."/>
        </authorList>
    </citation>
    <scope>NUCLEOTIDE SEQUENCE [LARGE SCALE GENOMIC DNA]</scope>
    <source>
        <strain evidence="10">KACC 11904</strain>
    </source>
</reference>
<dbReference type="Pfam" id="PF00005">
    <property type="entry name" value="ABC_tran"/>
    <property type="match status" value="1"/>
</dbReference>
<dbReference type="SMART" id="SM00382">
    <property type="entry name" value="AAA"/>
    <property type="match status" value="1"/>
</dbReference>
<keyword evidence="10" id="KW-1185">Reference proteome</keyword>
<dbReference type="InterPro" id="IPR017871">
    <property type="entry name" value="ABC_transporter-like_CS"/>
</dbReference>
<evidence type="ECO:0000256" key="5">
    <source>
        <dbReference type="ARBA" id="ARBA00022741"/>
    </source>
</evidence>
<evidence type="ECO:0000259" key="8">
    <source>
        <dbReference type="PROSITE" id="PS50893"/>
    </source>
</evidence>
<keyword evidence="3" id="KW-0813">Transport</keyword>
<keyword evidence="6 9" id="KW-0067">ATP-binding</keyword>
<keyword evidence="4" id="KW-1003">Cell membrane</keyword>
<evidence type="ECO:0000313" key="9">
    <source>
        <dbReference type="EMBL" id="MFC5449919.1"/>
    </source>
</evidence>
<dbReference type="GO" id="GO:0005524">
    <property type="term" value="F:ATP binding"/>
    <property type="evidence" value="ECO:0007669"/>
    <property type="project" value="UniProtKB-KW"/>
</dbReference>